<feature type="domain" description="Glycosyl transferase CAP10" evidence="3">
    <location>
        <begin position="186"/>
        <end position="451"/>
    </location>
</feature>
<dbReference type="Proteomes" id="UP000825729">
    <property type="component" value="Unassembled WGS sequence"/>
</dbReference>
<feature type="region of interest" description="Disordered" evidence="1">
    <location>
        <begin position="47"/>
        <end position="70"/>
    </location>
</feature>
<keyword evidence="5" id="KW-1185">Reference proteome</keyword>
<dbReference type="PANTHER" id="PTHR12203:SF99">
    <property type="entry name" value="OS04G0534100 PROTEIN"/>
    <property type="match status" value="1"/>
</dbReference>
<keyword evidence="2" id="KW-0472">Membrane</keyword>
<evidence type="ECO:0000256" key="1">
    <source>
        <dbReference type="SAM" id="MobiDB-lite"/>
    </source>
</evidence>
<feature type="transmembrane region" description="Helical" evidence="2">
    <location>
        <begin position="20"/>
        <end position="40"/>
    </location>
</feature>
<evidence type="ECO:0000313" key="5">
    <source>
        <dbReference type="Proteomes" id="UP000825729"/>
    </source>
</evidence>
<gene>
    <name evidence="4" type="ORF">H6P81_017028</name>
</gene>
<evidence type="ECO:0000256" key="2">
    <source>
        <dbReference type="SAM" id="Phobius"/>
    </source>
</evidence>
<evidence type="ECO:0000259" key="3">
    <source>
        <dbReference type="SMART" id="SM00672"/>
    </source>
</evidence>
<name>A0AAV7DYU6_ARIFI</name>
<proteinExistence type="predicted"/>
<dbReference type="InterPro" id="IPR051091">
    <property type="entry name" value="O-Glucosyltr/Glycosyltrsf_90"/>
</dbReference>
<dbReference type="AlphaFoldDB" id="A0AAV7DYU6"/>
<dbReference type="InterPro" id="IPR006598">
    <property type="entry name" value="CAP10"/>
</dbReference>
<keyword evidence="2" id="KW-1133">Transmembrane helix</keyword>
<dbReference type="PANTHER" id="PTHR12203">
    <property type="entry name" value="KDEL LYS-ASP-GLU-LEU CONTAINING - RELATED"/>
    <property type="match status" value="1"/>
</dbReference>
<keyword evidence="2" id="KW-0812">Transmembrane</keyword>
<reference evidence="4 5" key="1">
    <citation type="submission" date="2021-07" db="EMBL/GenBank/DDBJ databases">
        <title>The Aristolochia fimbriata genome: insights into angiosperm evolution, floral development and chemical biosynthesis.</title>
        <authorList>
            <person name="Jiao Y."/>
        </authorList>
    </citation>
    <scope>NUCLEOTIDE SEQUENCE [LARGE SCALE GENOMIC DNA]</scope>
    <source>
        <strain evidence="4">IBCAS-2021</strain>
        <tissue evidence="4">Leaf</tissue>
    </source>
</reference>
<protein>
    <recommendedName>
        <fullName evidence="3">Glycosyl transferase CAP10 domain-containing protein</fullName>
    </recommendedName>
</protein>
<dbReference type="SMART" id="SM00672">
    <property type="entry name" value="CAP10"/>
    <property type="match status" value="1"/>
</dbReference>
<sequence>MPVLPSASLTRPTMTSLKRLFLIFLLFLAVLLGFIIRMQINNGIKDSDDVVTSSRSSRKSNPSMQNDNHIHHKEAKNQSVSEIHFSCEVKNQKQACSSNLNQNSPPLEDEPVACPGFFRWIQDDLRPWKASRISKEMVERGKPMADFRLVILNGRAYIESYRKSFQTRDIYTQWGILQLLRRYPGQVPDLDLMFNCGDKPIVKAGDYMEEPPPVFRYCKDNNTLDIVFPDWSFWGWPEINIKPWEALLKELENAGKKVKWEDRQPFAFWKGNPSTSSYRRDLLRCNVSKTKEWNARIFAQLNSEGYDVIQIQKTKKLNVQDWDAERRLEFRNSDLARQCDYRYKIYMEGVAWSVSLKYILACDSLTLMEKSQYHDFFSRGLMPLLHYWPIKNEELCKSIKLAVDWGNTHKQQAQIIGKAASYFMHKGLKMDFVYDYMLHVLKEYADLLNYQPSIPPNAVEYCSEAMACPARGLEKEYMMESFVKFPKNSSPCKLAHPFHLNTIPALVQEQENLINKESGGGGN</sequence>
<organism evidence="4 5">
    <name type="scientific">Aristolochia fimbriata</name>
    <name type="common">White veined hardy Dutchman's pipe vine</name>
    <dbReference type="NCBI Taxonomy" id="158543"/>
    <lineage>
        <taxon>Eukaryota</taxon>
        <taxon>Viridiplantae</taxon>
        <taxon>Streptophyta</taxon>
        <taxon>Embryophyta</taxon>
        <taxon>Tracheophyta</taxon>
        <taxon>Spermatophyta</taxon>
        <taxon>Magnoliopsida</taxon>
        <taxon>Magnoliidae</taxon>
        <taxon>Piperales</taxon>
        <taxon>Aristolochiaceae</taxon>
        <taxon>Aristolochia</taxon>
    </lineage>
</organism>
<accession>A0AAV7DYU6</accession>
<dbReference type="EMBL" id="JAINDJ010000007">
    <property type="protein sequence ID" value="KAG9441174.1"/>
    <property type="molecule type" value="Genomic_DNA"/>
</dbReference>
<dbReference type="Pfam" id="PF05686">
    <property type="entry name" value="Glyco_transf_90"/>
    <property type="match status" value="1"/>
</dbReference>
<evidence type="ECO:0000313" key="4">
    <source>
        <dbReference type="EMBL" id="KAG9441174.1"/>
    </source>
</evidence>
<comment type="caution">
    <text evidence="4">The sequence shown here is derived from an EMBL/GenBank/DDBJ whole genome shotgun (WGS) entry which is preliminary data.</text>
</comment>